<reference evidence="3" key="1">
    <citation type="submission" date="2018-02" db="EMBL/GenBank/DDBJ databases">
        <title>Genome sequence of Desulfocucumis palustris strain NAW-5.</title>
        <authorList>
            <person name="Watanabe M."/>
            <person name="Kojima H."/>
            <person name="Fukui M."/>
        </authorList>
    </citation>
    <scope>NUCLEOTIDE SEQUENCE [LARGE SCALE GENOMIC DNA]</scope>
    <source>
        <strain evidence="3">NAW-5</strain>
    </source>
</reference>
<evidence type="ECO:0000313" key="3">
    <source>
        <dbReference type="Proteomes" id="UP000239549"/>
    </source>
</evidence>
<proteinExistence type="predicted"/>
<keyword evidence="1" id="KW-1133">Transmembrane helix</keyword>
<gene>
    <name evidence="2" type="ORF">DCCM_3815</name>
</gene>
<evidence type="ECO:0000256" key="1">
    <source>
        <dbReference type="SAM" id="Phobius"/>
    </source>
</evidence>
<dbReference type="EMBL" id="BFAV01000150">
    <property type="protein sequence ID" value="GBF34695.1"/>
    <property type="molecule type" value="Genomic_DNA"/>
</dbReference>
<keyword evidence="1" id="KW-0812">Transmembrane</keyword>
<accession>A0A2L2XEN9</accession>
<evidence type="ECO:0000313" key="2">
    <source>
        <dbReference type="EMBL" id="GBF34695.1"/>
    </source>
</evidence>
<dbReference type="Proteomes" id="UP000239549">
    <property type="component" value="Unassembled WGS sequence"/>
</dbReference>
<protein>
    <submittedName>
        <fullName evidence="2">Uncharacterized protein</fullName>
    </submittedName>
</protein>
<feature type="transmembrane region" description="Helical" evidence="1">
    <location>
        <begin position="16"/>
        <end position="39"/>
    </location>
</feature>
<sequence length="62" mass="7133">MGVLFVLLNGNRITNYFTFKAVLFSEIIWFLVYGIFVLFKVPGLVKISLNIRIEPAFCDAFL</sequence>
<comment type="caution">
    <text evidence="2">The sequence shown here is derived from an EMBL/GenBank/DDBJ whole genome shotgun (WGS) entry which is preliminary data.</text>
</comment>
<dbReference type="AlphaFoldDB" id="A0A2L2XEN9"/>
<keyword evidence="1" id="KW-0472">Membrane</keyword>
<keyword evidence="3" id="KW-1185">Reference proteome</keyword>
<name>A0A2L2XEN9_9FIRM</name>
<organism evidence="2 3">
    <name type="scientific">Desulfocucumis palustris</name>
    <dbReference type="NCBI Taxonomy" id="1898651"/>
    <lineage>
        <taxon>Bacteria</taxon>
        <taxon>Bacillati</taxon>
        <taxon>Bacillota</taxon>
        <taxon>Clostridia</taxon>
        <taxon>Eubacteriales</taxon>
        <taxon>Desulfocucumaceae</taxon>
        <taxon>Desulfocucumis</taxon>
    </lineage>
</organism>